<dbReference type="GO" id="GO:0015658">
    <property type="term" value="F:branched-chain amino acid transmembrane transporter activity"/>
    <property type="evidence" value="ECO:0007669"/>
    <property type="project" value="InterPro"/>
</dbReference>
<name>A0AAJ1U9A1_9RHOB</name>
<keyword evidence="5 6" id="KW-0472">Membrane</keyword>
<dbReference type="AlphaFoldDB" id="A0AAJ1U9A1"/>
<keyword evidence="3 6" id="KW-0812">Transmembrane</keyword>
<feature type="transmembrane region" description="Helical" evidence="6">
    <location>
        <begin position="249"/>
        <end position="274"/>
    </location>
</feature>
<comment type="subcellular location">
    <subcellularLocation>
        <location evidence="1">Cell membrane</location>
        <topology evidence="1">Multi-pass membrane protein</topology>
    </subcellularLocation>
</comment>
<evidence type="ECO:0000313" key="8">
    <source>
        <dbReference type="Proteomes" id="UP001227162"/>
    </source>
</evidence>
<evidence type="ECO:0000256" key="4">
    <source>
        <dbReference type="ARBA" id="ARBA00022989"/>
    </source>
</evidence>
<reference evidence="7" key="2">
    <citation type="submission" date="2023-04" db="EMBL/GenBank/DDBJ databases">
        <title>'Rhodoalgimonas zhirmunskyi' gen. nov., isolated from a red alga.</title>
        <authorList>
            <person name="Nedashkovskaya O.I."/>
            <person name="Otstavnykh N.Y."/>
            <person name="Bystritskaya E.P."/>
            <person name="Balabanova L.A."/>
            <person name="Isaeva M.P."/>
        </authorList>
    </citation>
    <scope>NUCLEOTIDE SEQUENCE</scope>
    <source>
        <strain evidence="7">10Alg 79</strain>
    </source>
</reference>
<evidence type="ECO:0000256" key="1">
    <source>
        <dbReference type="ARBA" id="ARBA00004651"/>
    </source>
</evidence>
<gene>
    <name evidence="7" type="ORF">NOI20_05810</name>
</gene>
<keyword evidence="2" id="KW-1003">Cell membrane</keyword>
<accession>A0AAJ1U9A1</accession>
<organism evidence="7 8">
    <name type="scientific">Rhodalgimonas zhirmunskyi</name>
    <dbReference type="NCBI Taxonomy" id="2964767"/>
    <lineage>
        <taxon>Bacteria</taxon>
        <taxon>Pseudomonadati</taxon>
        <taxon>Pseudomonadota</taxon>
        <taxon>Alphaproteobacteria</taxon>
        <taxon>Rhodobacterales</taxon>
        <taxon>Roseobacteraceae</taxon>
        <taxon>Rhodalgimonas</taxon>
    </lineage>
</organism>
<feature type="transmembrane region" description="Helical" evidence="6">
    <location>
        <begin position="33"/>
        <end position="50"/>
    </location>
</feature>
<feature type="transmembrane region" description="Helical" evidence="6">
    <location>
        <begin position="210"/>
        <end position="229"/>
    </location>
</feature>
<dbReference type="InterPro" id="IPR043428">
    <property type="entry name" value="LivM-like"/>
</dbReference>
<keyword evidence="4 6" id="KW-1133">Transmembrane helix</keyword>
<evidence type="ECO:0000313" key="7">
    <source>
        <dbReference type="EMBL" id="MDQ2093618.1"/>
    </source>
</evidence>
<proteinExistence type="predicted"/>
<dbReference type="GO" id="GO:0005886">
    <property type="term" value="C:plasma membrane"/>
    <property type="evidence" value="ECO:0007669"/>
    <property type="project" value="UniProtKB-SubCell"/>
</dbReference>
<keyword evidence="8" id="KW-1185">Reference proteome</keyword>
<comment type="caution">
    <text evidence="7">The sequence shown here is derived from an EMBL/GenBank/DDBJ whole genome shotgun (WGS) entry which is preliminary data.</text>
</comment>
<dbReference type="RefSeq" id="WP_317625201.1">
    <property type="nucleotide sequence ID" value="NZ_JANFFA010000001.1"/>
</dbReference>
<sequence length="323" mass="34959">MSIQNWARLGLLIVAVAILVSGPYWASRGTMRLLIEVFYFLALAQLWNLLAGYSGLISVGQQAFVGLGGYAMFSLAMFAGVPILFALPLAGILTALIAWPTAFVAFRLSGPYFAIGTWVIAEVYRLVFAQIPALGGGSGISLPAGLVKAMASGRSARESLIYWIALAIMLVVVLGIWIVMRSRVGLSLSALRDNEEAAVSVGVRTRSLKFVIYIATAGMTGLIGALIFVQKLRITPEAAFSVTDWSVLVIFIVVIGGIGTLEGPILGCILFFVLREYLADLGAWYMIILGTISVVIMLVEPRGLWGLILRWRNITVFPVTRRK</sequence>
<dbReference type="PANTHER" id="PTHR30482">
    <property type="entry name" value="HIGH-AFFINITY BRANCHED-CHAIN AMINO ACID TRANSPORT SYSTEM PERMEASE"/>
    <property type="match status" value="1"/>
</dbReference>
<evidence type="ECO:0000256" key="6">
    <source>
        <dbReference type="SAM" id="Phobius"/>
    </source>
</evidence>
<dbReference type="Pfam" id="PF02653">
    <property type="entry name" value="BPD_transp_2"/>
    <property type="match status" value="1"/>
</dbReference>
<reference evidence="7" key="1">
    <citation type="submission" date="2022-07" db="EMBL/GenBank/DDBJ databases">
        <authorList>
            <person name="Otstavnykh N."/>
            <person name="Isaeva M."/>
            <person name="Bystritskaya E."/>
        </authorList>
    </citation>
    <scope>NUCLEOTIDE SEQUENCE</scope>
    <source>
        <strain evidence="7">10Alg 79</strain>
    </source>
</reference>
<dbReference type="PANTHER" id="PTHR30482:SF17">
    <property type="entry name" value="ABC TRANSPORTER ATP-BINDING PROTEIN"/>
    <property type="match status" value="1"/>
</dbReference>
<feature type="transmembrane region" description="Helical" evidence="6">
    <location>
        <begin position="6"/>
        <end position="26"/>
    </location>
</feature>
<dbReference type="Proteomes" id="UP001227162">
    <property type="component" value="Unassembled WGS sequence"/>
</dbReference>
<feature type="transmembrane region" description="Helical" evidence="6">
    <location>
        <begin position="160"/>
        <end position="180"/>
    </location>
</feature>
<feature type="transmembrane region" description="Helical" evidence="6">
    <location>
        <begin position="70"/>
        <end position="99"/>
    </location>
</feature>
<dbReference type="CDD" id="cd06581">
    <property type="entry name" value="TM_PBP1_LivM_like"/>
    <property type="match status" value="1"/>
</dbReference>
<feature type="transmembrane region" description="Helical" evidence="6">
    <location>
        <begin position="281"/>
        <end position="299"/>
    </location>
</feature>
<dbReference type="EMBL" id="JANFFA010000001">
    <property type="protein sequence ID" value="MDQ2093618.1"/>
    <property type="molecule type" value="Genomic_DNA"/>
</dbReference>
<evidence type="ECO:0000256" key="5">
    <source>
        <dbReference type="ARBA" id="ARBA00023136"/>
    </source>
</evidence>
<evidence type="ECO:0000256" key="2">
    <source>
        <dbReference type="ARBA" id="ARBA00022475"/>
    </source>
</evidence>
<evidence type="ECO:0000256" key="3">
    <source>
        <dbReference type="ARBA" id="ARBA00022692"/>
    </source>
</evidence>
<protein>
    <submittedName>
        <fullName evidence="7">Branched-chain amino acid ABC transporter permease</fullName>
    </submittedName>
</protein>
<dbReference type="InterPro" id="IPR001851">
    <property type="entry name" value="ABC_transp_permease"/>
</dbReference>